<keyword evidence="2" id="KW-1185">Reference proteome</keyword>
<accession>A0A914UNZ8</accession>
<feature type="transmembrane region" description="Helical" evidence="1">
    <location>
        <begin position="43"/>
        <end position="65"/>
    </location>
</feature>
<organism evidence="2 3">
    <name type="scientific">Plectus sambesii</name>
    <dbReference type="NCBI Taxonomy" id="2011161"/>
    <lineage>
        <taxon>Eukaryota</taxon>
        <taxon>Metazoa</taxon>
        <taxon>Ecdysozoa</taxon>
        <taxon>Nematoda</taxon>
        <taxon>Chromadorea</taxon>
        <taxon>Plectida</taxon>
        <taxon>Plectina</taxon>
        <taxon>Plectoidea</taxon>
        <taxon>Plectidae</taxon>
        <taxon>Plectus</taxon>
    </lineage>
</organism>
<reference evidence="3" key="1">
    <citation type="submission" date="2022-11" db="UniProtKB">
        <authorList>
            <consortium name="WormBaseParasite"/>
        </authorList>
    </citation>
    <scope>IDENTIFICATION</scope>
</reference>
<evidence type="ECO:0000313" key="3">
    <source>
        <dbReference type="WBParaSite" id="PSAMB.scaffold11396size3380.g34100.t1"/>
    </source>
</evidence>
<dbReference type="WBParaSite" id="PSAMB.scaffold11396size3380.g34100.t1">
    <property type="protein sequence ID" value="PSAMB.scaffold11396size3380.g34100.t1"/>
    <property type="gene ID" value="PSAMB.scaffold11396size3380.g34100"/>
</dbReference>
<keyword evidence="1" id="KW-0472">Membrane</keyword>
<proteinExistence type="predicted"/>
<dbReference type="AlphaFoldDB" id="A0A914UNZ8"/>
<evidence type="ECO:0000313" key="2">
    <source>
        <dbReference type="Proteomes" id="UP000887566"/>
    </source>
</evidence>
<name>A0A914UNZ8_9BILA</name>
<keyword evidence="1" id="KW-0812">Transmembrane</keyword>
<evidence type="ECO:0000256" key="1">
    <source>
        <dbReference type="SAM" id="Phobius"/>
    </source>
</evidence>
<sequence>MSLERMRTLERIVETRIDALEFERHGGEEKEDCKFCRSLDCDIIFALLFTMIIAGLLVLIMVFWLKGVLSYEEVRPNV</sequence>
<keyword evidence="1" id="KW-1133">Transmembrane helix</keyword>
<dbReference type="Proteomes" id="UP000887566">
    <property type="component" value="Unplaced"/>
</dbReference>
<protein>
    <submittedName>
        <fullName evidence="3">Uncharacterized protein</fullName>
    </submittedName>
</protein>